<feature type="region of interest" description="Disordered" evidence="1">
    <location>
        <begin position="418"/>
        <end position="502"/>
    </location>
</feature>
<dbReference type="InterPro" id="IPR036465">
    <property type="entry name" value="vWFA_dom_sf"/>
</dbReference>
<feature type="chain" id="PRO_5046351647" evidence="3">
    <location>
        <begin position="22"/>
        <end position="651"/>
    </location>
</feature>
<feature type="compositionally biased region" description="Polar residues" evidence="1">
    <location>
        <begin position="441"/>
        <end position="450"/>
    </location>
</feature>
<evidence type="ECO:0000313" key="5">
    <source>
        <dbReference type="EMBL" id="MDK9557708.1"/>
    </source>
</evidence>
<evidence type="ECO:0000256" key="1">
    <source>
        <dbReference type="SAM" id="MobiDB-lite"/>
    </source>
</evidence>
<dbReference type="SUPFAM" id="SSF53300">
    <property type="entry name" value="vWA-like"/>
    <property type="match status" value="1"/>
</dbReference>
<name>A0ABT7HBF5_9GAMM</name>
<feature type="transmembrane region" description="Helical" evidence="2">
    <location>
        <begin position="509"/>
        <end position="531"/>
    </location>
</feature>
<evidence type="ECO:0000259" key="4">
    <source>
        <dbReference type="PROSITE" id="PS50234"/>
    </source>
</evidence>
<feature type="region of interest" description="Disordered" evidence="1">
    <location>
        <begin position="535"/>
        <end position="651"/>
    </location>
</feature>
<accession>A0ABT7HBF5</accession>
<feature type="signal peptide" evidence="3">
    <location>
        <begin position="1"/>
        <end position="21"/>
    </location>
</feature>
<organism evidence="5 6">
    <name type="scientific">Marinobacter albus</name>
    <dbReference type="NCBI Taxonomy" id="3030833"/>
    <lineage>
        <taxon>Bacteria</taxon>
        <taxon>Pseudomonadati</taxon>
        <taxon>Pseudomonadota</taxon>
        <taxon>Gammaproteobacteria</taxon>
        <taxon>Pseudomonadales</taxon>
        <taxon>Marinobacteraceae</taxon>
        <taxon>Marinobacter</taxon>
    </lineage>
</organism>
<dbReference type="SMART" id="SM00327">
    <property type="entry name" value="VWA"/>
    <property type="match status" value="1"/>
</dbReference>
<evidence type="ECO:0000256" key="3">
    <source>
        <dbReference type="SAM" id="SignalP"/>
    </source>
</evidence>
<dbReference type="EMBL" id="JASSQD010000001">
    <property type="protein sequence ID" value="MDK9557708.1"/>
    <property type="molecule type" value="Genomic_DNA"/>
</dbReference>
<dbReference type="CDD" id="cd00198">
    <property type="entry name" value="vWFA"/>
    <property type="match status" value="1"/>
</dbReference>
<dbReference type="InterPro" id="IPR002035">
    <property type="entry name" value="VWF_A"/>
</dbReference>
<keyword evidence="2" id="KW-0812">Transmembrane</keyword>
<reference evidence="5 6" key="1">
    <citation type="submission" date="2023-05" db="EMBL/GenBank/DDBJ databases">
        <title>Marinobacter albus sp. nov., a marine bacterium isolated from sand in a coastal intertidal zone of huludao.</title>
        <authorList>
            <person name="Deng T."/>
        </authorList>
    </citation>
    <scope>NUCLEOTIDE SEQUENCE [LARGE SCALE GENOMIC DNA]</scope>
    <source>
        <strain evidence="5 6">M216</strain>
    </source>
</reference>
<feature type="compositionally biased region" description="Polar residues" evidence="1">
    <location>
        <begin position="418"/>
        <end position="430"/>
    </location>
</feature>
<dbReference type="Pfam" id="PF00092">
    <property type="entry name" value="VWA"/>
    <property type="match status" value="1"/>
</dbReference>
<dbReference type="Proteomes" id="UP001223547">
    <property type="component" value="Unassembled WGS sequence"/>
</dbReference>
<keyword evidence="2" id="KW-1133">Transmembrane helix</keyword>
<evidence type="ECO:0000256" key="2">
    <source>
        <dbReference type="SAM" id="Phobius"/>
    </source>
</evidence>
<dbReference type="Gene3D" id="3.40.50.410">
    <property type="entry name" value="von Willebrand factor, type A domain"/>
    <property type="match status" value="1"/>
</dbReference>
<gene>
    <name evidence="5" type="ORF">QQF73_08745</name>
</gene>
<feature type="compositionally biased region" description="Acidic residues" evidence="1">
    <location>
        <begin position="605"/>
        <end position="640"/>
    </location>
</feature>
<proteinExistence type="predicted"/>
<protein>
    <submittedName>
        <fullName evidence="5">VWA domain-containing protein</fullName>
    </submittedName>
</protein>
<dbReference type="PROSITE" id="PS50234">
    <property type="entry name" value="VWFA"/>
    <property type="match status" value="1"/>
</dbReference>
<keyword evidence="6" id="KW-1185">Reference proteome</keyword>
<feature type="domain" description="VWFA" evidence="4">
    <location>
        <begin position="34"/>
        <end position="216"/>
    </location>
</feature>
<dbReference type="RefSeq" id="WP_285367888.1">
    <property type="nucleotide sequence ID" value="NZ_JASSQD010000001.1"/>
</dbReference>
<sequence length="651" mass="71151">MPKLLTLLIVIVTLFPATVHAQEMTAPGLPDRSDIRIIVDISGSMKDNDPENLRQPAVRLLARMVPEGTTAGLWTFGQYVNMLVPHRVVGDDWREQAIERSRQINSVALRTNLGKAIEVASDGFYTGGVLENTHFILLTDGKVDVSDNADTNQQEETRILETIVSGLAEQGATFHPIALSEEADAEFLQKLARESGGRYQVADTAEALNRAFLEALNTAIPQEQIPIVGNAFSVDEGVSEYTALVFWGERETRETRELEMVRPDGKIINLDRRPENIRWAREAGYDLMTVSEPMAGDWRINGELGDGSRVTVVSDLRMAVSPVPPTFSSEEPINLEIAFFENGERITNRDFLQVLDVRLRITSEDGRSGTKVLSGDEPPENGVYEDTIGRLPAEGLYQIEVIADGQTFGRKFSVRTGFGSSQPTSDNQADVVSPEPPEAGASTSGTSSVPLKQAEVFGSETEKTTGPAIKNPIDVSEVEKPAAPEPEEPVAVATPPAGPEDEAVSALPVPVWTIGAGVGGMGLMAVIWLAMRRRQSQRSEQARAAAERETVADLDEEPEPEVEHVTDPLAQEPVEQASEDIPEVTEEAQAVDAIPELDNKVDENGQADEEEFGLDDFDLSEFDDLPEYDENDPEPADDEPQQQAEDSDQKK</sequence>
<comment type="caution">
    <text evidence="5">The sequence shown here is derived from an EMBL/GenBank/DDBJ whole genome shotgun (WGS) entry which is preliminary data.</text>
</comment>
<keyword evidence="2" id="KW-0472">Membrane</keyword>
<evidence type="ECO:0000313" key="6">
    <source>
        <dbReference type="Proteomes" id="UP001223547"/>
    </source>
</evidence>
<feature type="compositionally biased region" description="Acidic residues" evidence="1">
    <location>
        <begin position="577"/>
        <end position="586"/>
    </location>
</feature>
<keyword evidence="3" id="KW-0732">Signal</keyword>